<dbReference type="RefSeq" id="WP_194416618.1">
    <property type="nucleotide sequence ID" value="NZ_JACXXJ020000005.1"/>
</dbReference>
<protein>
    <recommendedName>
        <fullName evidence="1">DUF7946 domain-containing protein</fullName>
    </recommendedName>
</protein>
<accession>A0AAE2RBV7</accession>
<dbReference type="Proteomes" id="UP000655037">
    <property type="component" value="Unassembled WGS sequence"/>
</dbReference>
<reference evidence="2" key="1">
    <citation type="submission" date="2020-11" db="EMBL/GenBank/DDBJ databases">
        <title>Agrobacterium vitis strain K377 genome.</title>
        <authorList>
            <person name="Xi H."/>
        </authorList>
    </citation>
    <scope>NUCLEOTIDE SEQUENCE</scope>
    <source>
        <strain evidence="2">K377</strain>
    </source>
</reference>
<gene>
    <name evidence="2" type="ORF">IEI95_014675</name>
</gene>
<organism evidence="2 3">
    <name type="scientific">Agrobacterium vitis</name>
    <name type="common">Rhizobium vitis</name>
    <dbReference type="NCBI Taxonomy" id="373"/>
    <lineage>
        <taxon>Bacteria</taxon>
        <taxon>Pseudomonadati</taxon>
        <taxon>Pseudomonadota</taxon>
        <taxon>Alphaproteobacteria</taxon>
        <taxon>Hyphomicrobiales</taxon>
        <taxon>Rhizobiaceae</taxon>
        <taxon>Rhizobium/Agrobacterium group</taxon>
        <taxon>Agrobacterium</taxon>
    </lineage>
</organism>
<dbReference type="Pfam" id="PF25678">
    <property type="entry name" value="DUF7946"/>
    <property type="match status" value="1"/>
</dbReference>
<sequence length="300" mass="33431">MNSIIRLPRELIFPNRFITVLVVISKGLGMTEESFSLRLHFSGGDANHHMLDAYDGSTSLHGFAQALQIATNAYINQDITNYSTALKNAKVYMRPARQGSFIADFTTVITRKPKGVTVNAPTFYDFITFAFNQAVGRTPTAPKTAYVDSLIGPDKPFFDDLAEHLEGSLQRAHRVISEGGVTEVSVQRPRGEQLVEFDQETSLWVNTRSTDAFPQIFTGNITRFNSVSPNGRAFIDSFGIIVPFKRSIDFPEGKRGLLSWSLHGSNLDTKKKLEIEARKVESSNGIVKRLIISDCNHIEE</sequence>
<dbReference type="InterPro" id="IPR057706">
    <property type="entry name" value="DUF7946"/>
</dbReference>
<evidence type="ECO:0000313" key="2">
    <source>
        <dbReference type="EMBL" id="MBF2715461.1"/>
    </source>
</evidence>
<feature type="domain" description="DUF7946" evidence="1">
    <location>
        <begin position="37"/>
        <end position="201"/>
    </location>
</feature>
<comment type="caution">
    <text evidence="2">The sequence shown here is derived from an EMBL/GenBank/DDBJ whole genome shotgun (WGS) entry which is preliminary data.</text>
</comment>
<evidence type="ECO:0000313" key="3">
    <source>
        <dbReference type="Proteomes" id="UP000655037"/>
    </source>
</evidence>
<dbReference type="AlphaFoldDB" id="A0AAE2RBV7"/>
<evidence type="ECO:0000259" key="1">
    <source>
        <dbReference type="Pfam" id="PF25678"/>
    </source>
</evidence>
<dbReference type="EMBL" id="JACXXJ020000005">
    <property type="protein sequence ID" value="MBF2715461.1"/>
    <property type="molecule type" value="Genomic_DNA"/>
</dbReference>
<proteinExistence type="predicted"/>
<name>A0AAE2RBV7_AGRVI</name>